<protein>
    <submittedName>
        <fullName evidence="1">Uncharacterized protein</fullName>
    </submittedName>
</protein>
<evidence type="ECO:0000313" key="2">
    <source>
        <dbReference type="Proteomes" id="UP000054560"/>
    </source>
</evidence>
<dbReference type="RefSeq" id="XP_014157292.1">
    <property type="nucleotide sequence ID" value="XM_014301817.1"/>
</dbReference>
<proteinExistence type="predicted"/>
<dbReference type="AlphaFoldDB" id="A0A0L0G2T5"/>
<accession>A0A0L0G2T5</accession>
<dbReference type="GeneID" id="25904860"/>
<organism evidence="1 2">
    <name type="scientific">Sphaeroforma arctica JP610</name>
    <dbReference type="NCBI Taxonomy" id="667725"/>
    <lineage>
        <taxon>Eukaryota</taxon>
        <taxon>Ichthyosporea</taxon>
        <taxon>Ichthyophonida</taxon>
        <taxon>Sphaeroforma</taxon>
    </lineage>
</organism>
<keyword evidence="2" id="KW-1185">Reference proteome</keyword>
<sequence>MSTVAYGEYQKYVDAIGCRLVDLAPRWRELVPAAVVGAFVRLEIILDFDGLADRRARLGLVEGEAGPTKLWPFVYENDAHEIDKLLSALGLIRRAQLIKCECTDGHFDAAISLVGVLGCDAHTTANVAEPPVLRLLLASANTVWPPDLVVRLGALQHWPFVFVEEFCITSPTSTLDVLVYTDPNFQFALDKIIDVVRDYIVGAVEGLYLSGNVERYELACADQAYMGLTDADVIQCVTHPWGSAEDALAIRDADVPYELRRSMYLTSSASVPLQIFRLQRAQHKLGLAPTCGNFCFWVLGIENLDVILAEDCKSKFLDEYTDYQLQLQDALYDNRDADVNALGAVIKQRVLEDIDGYLPQWPWLASK</sequence>
<gene>
    <name evidence="1" type="ORF">SARC_04356</name>
</gene>
<evidence type="ECO:0000313" key="1">
    <source>
        <dbReference type="EMBL" id="KNC83390.1"/>
    </source>
</evidence>
<name>A0A0L0G2T5_9EUKA</name>
<dbReference type="Proteomes" id="UP000054560">
    <property type="component" value="Unassembled WGS sequence"/>
</dbReference>
<reference evidence="1 2" key="1">
    <citation type="submission" date="2011-02" db="EMBL/GenBank/DDBJ databases">
        <title>The Genome Sequence of Sphaeroforma arctica JP610.</title>
        <authorList>
            <consortium name="The Broad Institute Genome Sequencing Platform"/>
            <person name="Russ C."/>
            <person name="Cuomo C."/>
            <person name="Young S.K."/>
            <person name="Zeng Q."/>
            <person name="Gargeya S."/>
            <person name="Alvarado L."/>
            <person name="Berlin A."/>
            <person name="Chapman S.B."/>
            <person name="Chen Z."/>
            <person name="Freedman E."/>
            <person name="Gellesch M."/>
            <person name="Goldberg J."/>
            <person name="Griggs A."/>
            <person name="Gujja S."/>
            <person name="Heilman E."/>
            <person name="Heiman D."/>
            <person name="Howarth C."/>
            <person name="Mehta T."/>
            <person name="Neiman D."/>
            <person name="Pearson M."/>
            <person name="Roberts A."/>
            <person name="Saif S."/>
            <person name="Shea T."/>
            <person name="Shenoy N."/>
            <person name="Sisk P."/>
            <person name="Stolte C."/>
            <person name="Sykes S."/>
            <person name="White J."/>
            <person name="Yandava C."/>
            <person name="Burger G."/>
            <person name="Gray M.W."/>
            <person name="Holland P.W.H."/>
            <person name="King N."/>
            <person name="Lang F.B.F."/>
            <person name="Roger A.J."/>
            <person name="Ruiz-Trillo I."/>
            <person name="Haas B."/>
            <person name="Nusbaum C."/>
            <person name="Birren B."/>
        </authorList>
    </citation>
    <scope>NUCLEOTIDE SEQUENCE [LARGE SCALE GENOMIC DNA]</scope>
    <source>
        <strain evidence="1 2">JP610</strain>
    </source>
</reference>
<dbReference type="EMBL" id="KQ241837">
    <property type="protein sequence ID" value="KNC83390.1"/>
    <property type="molecule type" value="Genomic_DNA"/>
</dbReference>